<reference evidence="2" key="1">
    <citation type="submission" date="2022-10" db="EMBL/GenBank/DDBJ databases">
        <title>YIM 151497 complete genome.</title>
        <authorList>
            <person name="Chen X."/>
        </authorList>
    </citation>
    <scope>NUCLEOTIDE SEQUENCE</scope>
    <source>
        <strain evidence="2">YIM 151497</strain>
    </source>
</reference>
<dbReference type="Proteomes" id="UP001163882">
    <property type="component" value="Chromosome"/>
</dbReference>
<protein>
    <submittedName>
        <fullName evidence="2">DUF3108 domain-containing protein</fullName>
    </submittedName>
</protein>
<gene>
    <name evidence="2" type="ORF">OF122_03200</name>
</gene>
<evidence type="ECO:0000256" key="1">
    <source>
        <dbReference type="SAM" id="SignalP"/>
    </source>
</evidence>
<organism evidence="2 3">
    <name type="scientific">Pelagibacterium flavum</name>
    <dbReference type="NCBI Taxonomy" id="2984530"/>
    <lineage>
        <taxon>Bacteria</taxon>
        <taxon>Pseudomonadati</taxon>
        <taxon>Pseudomonadota</taxon>
        <taxon>Alphaproteobacteria</taxon>
        <taxon>Hyphomicrobiales</taxon>
        <taxon>Devosiaceae</taxon>
        <taxon>Pelagibacterium</taxon>
    </lineage>
</organism>
<evidence type="ECO:0000313" key="3">
    <source>
        <dbReference type="Proteomes" id="UP001163882"/>
    </source>
</evidence>
<dbReference type="RefSeq" id="WP_264226406.1">
    <property type="nucleotide sequence ID" value="NZ_CP107716.1"/>
</dbReference>
<accession>A0ABY6ISX7</accession>
<dbReference type="Pfam" id="PF11306">
    <property type="entry name" value="DUF3108"/>
    <property type="match status" value="1"/>
</dbReference>
<feature type="chain" id="PRO_5047115753" evidence="1">
    <location>
        <begin position="26"/>
        <end position="262"/>
    </location>
</feature>
<dbReference type="InterPro" id="IPR021457">
    <property type="entry name" value="DUF3108"/>
</dbReference>
<keyword evidence="3" id="KW-1185">Reference proteome</keyword>
<evidence type="ECO:0000313" key="2">
    <source>
        <dbReference type="EMBL" id="UYQ72800.1"/>
    </source>
</evidence>
<proteinExistence type="predicted"/>
<feature type="signal peptide" evidence="1">
    <location>
        <begin position="1"/>
        <end position="25"/>
    </location>
</feature>
<name>A0ABY6ISX7_9HYPH</name>
<dbReference type="EMBL" id="CP107716">
    <property type="protein sequence ID" value="UYQ72800.1"/>
    <property type="molecule type" value="Genomic_DNA"/>
</dbReference>
<sequence length="262" mass="27827">MKRLSLSSLALGALLVFGLAAPAAAQQQGSIASYIVSIGGINVSTVDIRFGLEGSSYQLDVVADVTGLAQVVAQGSGAVNSGGAITATGLQSSRFYLETRTANERFALQTTYSGGNASVGDVTPPLSENPDRVPVDASHRSGVNDPLAAFILRGQALDGTLCNRTLRIYTGIERFDMPLSFVETTTATSTRTAYQGPVVLCAMRYVPVSGHFETSEITAYLRDSNRMLVWYMPLRDSGFFIPYRVLMGSSFGDISMVLVGLS</sequence>
<keyword evidence="1" id="KW-0732">Signal</keyword>